<reference evidence="2 3" key="1">
    <citation type="submission" date="2020-06" db="EMBL/GenBank/DDBJ databases">
        <title>Interaction of electrochemicaly active bacteria, Geobacter bremensis R4 on different carbon anode.</title>
        <authorList>
            <person name="Meng L."/>
            <person name="Yoshida N."/>
        </authorList>
    </citation>
    <scope>NUCLEOTIDE SEQUENCE [LARGE SCALE GENOMIC DNA]</scope>
    <source>
        <strain evidence="2 3">R4</strain>
    </source>
</reference>
<proteinExistence type="predicted"/>
<sequence length="69" mass="7732">MSSDDLETHAQFAREHGLSFPLVSDRGGAVQKLYAPGRVTFLIDKKGEIRQVQAGQPDIPRLLEELERL</sequence>
<dbReference type="EMBL" id="AP023213">
    <property type="protein sequence ID" value="BCG46482.1"/>
    <property type="molecule type" value="Genomic_DNA"/>
</dbReference>
<protein>
    <submittedName>
        <fullName evidence="2">Alkyl hydroperoxide reductase/thiol specific antioxidant/Mal allergen</fullName>
    </submittedName>
</protein>
<dbReference type="GO" id="GO:0016491">
    <property type="term" value="F:oxidoreductase activity"/>
    <property type="evidence" value="ECO:0007669"/>
    <property type="project" value="InterPro"/>
</dbReference>
<dbReference type="Gene3D" id="3.40.30.10">
    <property type="entry name" value="Glutaredoxin"/>
    <property type="match status" value="1"/>
</dbReference>
<keyword evidence="3" id="KW-1185">Reference proteome</keyword>
<organism evidence="2 3">
    <name type="scientific">Citrifermentans bremense</name>
    <dbReference type="NCBI Taxonomy" id="60035"/>
    <lineage>
        <taxon>Bacteria</taxon>
        <taxon>Pseudomonadati</taxon>
        <taxon>Thermodesulfobacteriota</taxon>
        <taxon>Desulfuromonadia</taxon>
        <taxon>Geobacterales</taxon>
        <taxon>Geobacteraceae</taxon>
        <taxon>Citrifermentans</taxon>
    </lineage>
</organism>
<dbReference type="InterPro" id="IPR000866">
    <property type="entry name" value="AhpC/TSA"/>
</dbReference>
<gene>
    <name evidence="2" type="ORF">GEOBRER4_n1279</name>
</gene>
<dbReference type="SUPFAM" id="SSF52833">
    <property type="entry name" value="Thioredoxin-like"/>
    <property type="match status" value="1"/>
</dbReference>
<evidence type="ECO:0000259" key="1">
    <source>
        <dbReference type="Pfam" id="PF00578"/>
    </source>
</evidence>
<dbReference type="Pfam" id="PF00578">
    <property type="entry name" value="AhpC-TSA"/>
    <property type="match status" value="1"/>
</dbReference>
<dbReference type="InterPro" id="IPR036249">
    <property type="entry name" value="Thioredoxin-like_sf"/>
</dbReference>
<evidence type="ECO:0000313" key="3">
    <source>
        <dbReference type="Proteomes" id="UP000515472"/>
    </source>
</evidence>
<dbReference type="Proteomes" id="UP000515472">
    <property type="component" value="Chromosome"/>
</dbReference>
<dbReference type="GO" id="GO:0016209">
    <property type="term" value="F:antioxidant activity"/>
    <property type="evidence" value="ECO:0007669"/>
    <property type="project" value="InterPro"/>
</dbReference>
<dbReference type="AlphaFoldDB" id="A0A6S6LWY5"/>
<accession>A0A6S6LWY5</accession>
<evidence type="ECO:0000313" key="2">
    <source>
        <dbReference type="EMBL" id="BCG46482.1"/>
    </source>
</evidence>
<name>A0A6S6LWY5_9BACT</name>
<feature type="domain" description="Alkyl hydroperoxide reductase subunit C/ Thiol specific antioxidant" evidence="1">
    <location>
        <begin position="2"/>
        <end position="51"/>
    </location>
</feature>
<dbReference type="KEGG" id="gbn:GEOBRER4_12320"/>